<feature type="transmembrane region" description="Helical" evidence="1">
    <location>
        <begin position="191"/>
        <end position="210"/>
    </location>
</feature>
<feature type="transmembrane region" description="Helical" evidence="1">
    <location>
        <begin position="27"/>
        <end position="43"/>
    </location>
</feature>
<keyword evidence="1" id="KW-0812">Transmembrane</keyword>
<dbReference type="EMBL" id="JAGYVZ010000011">
    <property type="protein sequence ID" value="MBS7231916.1"/>
    <property type="molecule type" value="Genomic_DNA"/>
</dbReference>
<evidence type="ECO:0000313" key="3">
    <source>
        <dbReference type="Proteomes" id="UP000722625"/>
    </source>
</evidence>
<comment type="caution">
    <text evidence="2">The sequence shown here is derived from an EMBL/GenBank/DDBJ whole genome shotgun (WGS) entry which is preliminary data.</text>
</comment>
<gene>
    <name evidence="2" type="ORF">KHA90_12870</name>
</gene>
<feature type="transmembrane region" description="Helical" evidence="1">
    <location>
        <begin position="230"/>
        <end position="250"/>
    </location>
</feature>
<keyword evidence="1" id="KW-1133">Transmembrane helix</keyword>
<evidence type="ECO:0000313" key="2">
    <source>
        <dbReference type="EMBL" id="MBS7231916.1"/>
    </source>
</evidence>
<dbReference type="Proteomes" id="UP000722625">
    <property type="component" value="Unassembled WGS sequence"/>
</dbReference>
<accession>A0ABS5PCS6</accession>
<feature type="transmembrane region" description="Helical" evidence="1">
    <location>
        <begin position="311"/>
        <end position="329"/>
    </location>
</feature>
<name>A0ABS5PCS6_9FLAO</name>
<sequence>MIFYVFLMFIILALFFISYRYPTSEKVISVIFLGLLILIGGFRDRIGWDYNSYIHWYETGTRDKDFELGFLTMMNIFRYLNLDYKFLFFFFSFFTYLFAYLGVRNYTQKSSLPLTLYFFVPVLFLYSFSYVRQYLSITIAFYAFTFLLKKKYFNYMFWMIIGTSFHYSCLVPFVLFFVIYRFADFIKIHHLYLLMVFSFIISRIGIIYWISLFLKGSHYLYYFSSKFAVAVPLLKLLVMNSMGFLVIRYFDKKGFQYDYQKYLVILYICSIFFLNIFSESTELTRVYIYFRIFEIILVADIIRYALSKKQFLLIGFMCCFYLLPYFRSIKLDSESSLKDEFKFIPYKSLLFKSSKFN</sequence>
<feature type="transmembrane region" description="Helical" evidence="1">
    <location>
        <begin position="262"/>
        <end position="280"/>
    </location>
</feature>
<proteinExistence type="predicted"/>
<protein>
    <submittedName>
        <fullName evidence="2">EpsG family protein</fullName>
    </submittedName>
</protein>
<feature type="transmembrane region" description="Helical" evidence="1">
    <location>
        <begin position="84"/>
        <end position="103"/>
    </location>
</feature>
<feature type="transmembrane region" description="Helical" evidence="1">
    <location>
        <begin position="155"/>
        <end position="179"/>
    </location>
</feature>
<dbReference type="Pfam" id="PF14897">
    <property type="entry name" value="EpsG"/>
    <property type="match status" value="1"/>
</dbReference>
<keyword evidence="1" id="KW-0472">Membrane</keyword>
<evidence type="ECO:0000256" key="1">
    <source>
        <dbReference type="SAM" id="Phobius"/>
    </source>
</evidence>
<reference evidence="2 3" key="1">
    <citation type="journal article" date="2018" name="Int. J. Syst. Evol. Microbiol.">
        <title>Flavobacterium chryseum sp. nov. and Flavobacterium psychroterrae sp. nov., novel environmental bacteria isolated from Antarctica.</title>
        <authorList>
            <person name="Kralova S."/>
            <person name="Svec P."/>
            <person name="Busse H.J."/>
            <person name="Stankova E."/>
            <person name="Vaczi P."/>
            <person name="Sedlacek I."/>
        </authorList>
    </citation>
    <scope>NUCLEOTIDE SEQUENCE [LARGE SCALE GENOMIC DNA]</scope>
    <source>
        <strain evidence="2 3">CCM 8827</strain>
    </source>
</reference>
<dbReference type="RefSeq" id="WP_213300541.1">
    <property type="nucleotide sequence ID" value="NZ_JAGYVZ010000011.1"/>
</dbReference>
<feature type="transmembrane region" description="Helical" evidence="1">
    <location>
        <begin position="286"/>
        <end position="306"/>
    </location>
</feature>
<feature type="transmembrane region" description="Helical" evidence="1">
    <location>
        <begin position="6"/>
        <end position="22"/>
    </location>
</feature>
<feature type="transmembrane region" description="Helical" evidence="1">
    <location>
        <begin position="115"/>
        <end position="135"/>
    </location>
</feature>
<dbReference type="InterPro" id="IPR049458">
    <property type="entry name" value="EpsG-like"/>
</dbReference>
<keyword evidence="3" id="KW-1185">Reference proteome</keyword>
<organism evidence="2 3">
    <name type="scientific">Flavobacterium psychroterrae</name>
    <dbReference type="NCBI Taxonomy" id="2133767"/>
    <lineage>
        <taxon>Bacteria</taxon>
        <taxon>Pseudomonadati</taxon>
        <taxon>Bacteroidota</taxon>
        <taxon>Flavobacteriia</taxon>
        <taxon>Flavobacteriales</taxon>
        <taxon>Flavobacteriaceae</taxon>
        <taxon>Flavobacterium</taxon>
    </lineage>
</organism>